<organism evidence="2 3">
    <name type="scientific">Xenopus laevis</name>
    <name type="common">African clawed frog</name>
    <dbReference type="NCBI Taxonomy" id="8355"/>
    <lineage>
        <taxon>Eukaryota</taxon>
        <taxon>Metazoa</taxon>
        <taxon>Chordata</taxon>
        <taxon>Craniata</taxon>
        <taxon>Vertebrata</taxon>
        <taxon>Euteleostomi</taxon>
        <taxon>Amphibia</taxon>
        <taxon>Batrachia</taxon>
        <taxon>Anura</taxon>
        <taxon>Pipoidea</taxon>
        <taxon>Pipidae</taxon>
        <taxon>Xenopodinae</taxon>
        <taxon>Xenopus</taxon>
        <taxon>Xenopus</taxon>
    </lineage>
</organism>
<evidence type="ECO:0000259" key="1">
    <source>
        <dbReference type="Pfam" id="PF13873"/>
    </source>
</evidence>
<feature type="domain" description="Myb/SANT-like DNA-binding" evidence="1">
    <location>
        <begin position="96"/>
        <end position="165"/>
    </location>
</feature>
<dbReference type="Proteomes" id="UP000694892">
    <property type="component" value="Chromosome 4S"/>
</dbReference>
<dbReference type="InterPro" id="IPR028002">
    <property type="entry name" value="Myb_DNA-bind_5"/>
</dbReference>
<dbReference type="GO" id="GO:0005634">
    <property type="term" value="C:nucleus"/>
    <property type="evidence" value="ECO:0007669"/>
    <property type="project" value="TreeGrafter"/>
</dbReference>
<sequence>KRRSQESIITEVICENTSETITTNVESVKNRKKPNGKQKCKSKHCGNKEFEIKHCNISEKKDVGNFSSSDLSEDDTNVQSKSALNDQNHKRMTIFSDEELLICEISEKYNLLYGSLASKISNQRKNKIWESIKNKVCSVGVGQRTVIQLKKGWLDIRRRTKDKLSEIEKKRIKTGGKLHR</sequence>
<evidence type="ECO:0000313" key="2">
    <source>
        <dbReference type="EMBL" id="OCT82255.1"/>
    </source>
</evidence>
<accession>A0A974D0L9</accession>
<dbReference type="AlphaFoldDB" id="A0A974D0L9"/>
<gene>
    <name evidence="2" type="ORF">XELAEV_18024772mg</name>
</gene>
<dbReference type="PANTHER" id="PTHR23098">
    <property type="entry name" value="AGAP001331-PA-RELATED"/>
    <property type="match status" value="1"/>
</dbReference>
<proteinExistence type="predicted"/>
<dbReference type="PANTHER" id="PTHR23098:SF22">
    <property type="entry name" value="MYB-LIKE DOMAIN-CONTAINING PROTEIN"/>
    <property type="match status" value="1"/>
</dbReference>
<evidence type="ECO:0000313" key="3">
    <source>
        <dbReference type="Proteomes" id="UP000694892"/>
    </source>
</evidence>
<dbReference type="EMBL" id="CM004473">
    <property type="protein sequence ID" value="OCT82255.1"/>
    <property type="molecule type" value="Genomic_DNA"/>
</dbReference>
<name>A0A974D0L9_XENLA</name>
<feature type="non-terminal residue" evidence="2">
    <location>
        <position position="1"/>
    </location>
</feature>
<protein>
    <recommendedName>
        <fullName evidence="1">Myb/SANT-like DNA-binding domain-containing protein</fullName>
    </recommendedName>
</protein>
<reference evidence="3" key="1">
    <citation type="journal article" date="2016" name="Nature">
        <title>Genome evolution in the allotetraploid frog Xenopus laevis.</title>
        <authorList>
            <person name="Session A.M."/>
            <person name="Uno Y."/>
            <person name="Kwon T."/>
            <person name="Chapman J.A."/>
            <person name="Toyoda A."/>
            <person name="Takahashi S."/>
            <person name="Fukui A."/>
            <person name="Hikosaka A."/>
            <person name="Suzuki A."/>
            <person name="Kondo M."/>
            <person name="van Heeringen S.J."/>
            <person name="Quigley I."/>
            <person name="Heinz S."/>
            <person name="Ogino H."/>
            <person name="Ochi H."/>
            <person name="Hellsten U."/>
            <person name="Lyons J.B."/>
            <person name="Simakov O."/>
            <person name="Putnam N."/>
            <person name="Stites J."/>
            <person name="Kuroki Y."/>
            <person name="Tanaka T."/>
            <person name="Michiue T."/>
            <person name="Watanabe M."/>
            <person name="Bogdanovic O."/>
            <person name="Lister R."/>
            <person name="Georgiou G."/>
            <person name="Paranjpe S.S."/>
            <person name="van Kruijsbergen I."/>
            <person name="Shu S."/>
            <person name="Carlson J."/>
            <person name="Kinoshita T."/>
            <person name="Ohta Y."/>
            <person name="Mawaribuchi S."/>
            <person name="Jenkins J."/>
            <person name="Grimwood J."/>
            <person name="Schmutz J."/>
            <person name="Mitros T."/>
            <person name="Mozaffari S.V."/>
            <person name="Suzuki Y."/>
            <person name="Haramoto Y."/>
            <person name="Yamamoto T.S."/>
            <person name="Takagi C."/>
            <person name="Heald R."/>
            <person name="Miller K."/>
            <person name="Haudenschild C."/>
            <person name="Kitzman J."/>
            <person name="Nakayama T."/>
            <person name="Izutsu Y."/>
            <person name="Robert J."/>
            <person name="Fortriede J."/>
            <person name="Burns K."/>
            <person name="Lotay V."/>
            <person name="Karimi K."/>
            <person name="Yasuoka Y."/>
            <person name="Dichmann D.S."/>
            <person name="Flajnik M.F."/>
            <person name="Houston D.W."/>
            <person name="Shendure J."/>
            <person name="DuPasquier L."/>
            <person name="Vize P.D."/>
            <person name="Zorn A.M."/>
            <person name="Ito M."/>
            <person name="Marcotte E.M."/>
            <person name="Wallingford J.B."/>
            <person name="Ito Y."/>
            <person name="Asashima M."/>
            <person name="Ueno N."/>
            <person name="Matsuda Y."/>
            <person name="Veenstra G.J."/>
            <person name="Fujiyama A."/>
            <person name="Harland R.M."/>
            <person name="Taira M."/>
            <person name="Rokhsar D.S."/>
        </authorList>
    </citation>
    <scope>NUCLEOTIDE SEQUENCE [LARGE SCALE GENOMIC DNA]</scope>
    <source>
        <strain evidence="3">J</strain>
    </source>
</reference>
<dbReference type="Pfam" id="PF13873">
    <property type="entry name" value="Myb_DNA-bind_5"/>
    <property type="match status" value="1"/>
</dbReference>